<protein>
    <submittedName>
        <fullName evidence="3">Uncharacterized protein</fullName>
    </submittedName>
</protein>
<feature type="compositionally biased region" description="Basic and acidic residues" evidence="1">
    <location>
        <begin position="37"/>
        <end position="46"/>
    </location>
</feature>
<keyword evidence="2" id="KW-0732">Signal</keyword>
<evidence type="ECO:0000256" key="2">
    <source>
        <dbReference type="SAM" id="SignalP"/>
    </source>
</evidence>
<comment type="caution">
    <text evidence="3">The sequence shown here is derived from an EMBL/GenBank/DDBJ whole genome shotgun (WGS) entry which is preliminary data.</text>
</comment>
<dbReference type="AlphaFoldDB" id="A0A9X2ZRF3"/>
<reference evidence="3" key="1">
    <citation type="submission" date="2022-10" db="EMBL/GenBank/DDBJ databases">
        <title>Two novel species of Flavobacterium.</title>
        <authorList>
            <person name="Liu Q."/>
            <person name="Xin Y.-H."/>
        </authorList>
    </citation>
    <scope>NUCLEOTIDE SEQUENCE</scope>
    <source>
        <strain evidence="3">LS1R47</strain>
    </source>
</reference>
<dbReference type="Proteomes" id="UP001151133">
    <property type="component" value="Unassembled WGS sequence"/>
</dbReference>
<feature type="signal peptide" evidence="2">
    <location>
        <begin position="1"/>
        <end position="25"/>
    </location>
</feature>
<feature type="region of interest" description="Disordered" evidence="1">
    <location>
        <begin position="35"/>
        <end position="64"/>
    </location>
</feature>
<evidence type="ECO:0000256" key="1">
    <source>
        <dbReference type="SAM" id="MobiDB-lite"/>
    </source>
</evidence>
<gene>
    <name evidence="3" type="ORF">OIU80_14355</name>
</gene>
<keyword evidence="4" id="KW-1185">Reference proteome</keyword>
<dbReference type="EMBL" id="JAOZEV010000011">
    <property type="protein sequence ID" value="MCV9933467.1"/>
    <property type="molecule type" value="Genomic_DNA"/>
</dbReference>
<evidence type="ECO:0000313" key="3">
    <source>
        <dbReference type="EMBL" id="MCV9933467.1"/>
    </source>
</evidence>
<proteinExistence type="predicted"/>
<name>A0A9X2ZRF3_9FLAO</name>
<sequence length="122" mass="13696">MISKTHIFFFVFLLGLFLIPMQAGACSMKSEKKKHATEKSQTKSTDDCCGSNSNKKGKDGCGDKCNHSNCRCVTVISMLTSEKWNEITLKCFNFSNKEESFYLHTANLSSGFYTIWSPPKIS</sequence>
<organism evidence="3 4">
    <name type="scientific">Flavobacterium frigoritolerans</name>
    <dbReference type="NCBI Taxonomy" id="2987686"/>
    <lineage>
        <taxon>Bacteria</taxon>
        <taxon>Pseudomonadati</taxon>
        <taxon>Bacteroidota</taxon>
        <taxon>Flavobacteriia</taxon>
        <taxon>Flavobacteriales</taxon>
        <taxon>Flavobacteriaceae</taxon>
        <taxon>Flavobacterium</taxon>
    </lineage>
</organism>
<evidence type="ECO:0000313" key="4">
    <source>
        <dbReference type="Proteomes" id="UP001151133"/>
    </source>
</evidence>
<accession>A0A9X2ZRF3</accession>
<feature type="chain" id="PRO_5040815977" evidence="2">
    <location>
        <begin position="26"/>
        <end position="122"/>
    </location>
</feature>
<dbReference type="RefSeq" id="WP_264287681.1">
    <property type="nucleotide sequence ID" value="NZ_JAOZEV010000011.1"/>
</dbReference>